<name>A0A6J5RUU5_9CAUD</name>
<dbReference type="NCBIfam" id="NF046037">
    <property type="entry name" value="carphisopro"/>
    <property type="match status" value="1"/>
</dbReference>
<protein>
    <submittedName>
        <fullName evidence="1">Uncharacterized protein</fullName>
    </submittedName>
</protein>
<sequence>MTPADIVISRFEGVRPLARLLGKDPSTIHRWRQPAAKGGSDGRVPSAAQVRLLSLAKELGVALTADELINGAAENTAG</sequence>
<dbReference type="EMBL" id="LR797294">
    <property type="protein sequence ID" value="CAB4199742.1"/>
    <property type="molecule type" value="Genomic_DNA"/>
</dbReference>
<proteinExistence type="predicted"/>
<accession>A0A6J5RUU5</accession>
<reference evidence="1" key="1">
    <citation type="submission" date="2020-05" db="EMBL/GenBank/DDBJ databases">
        <authorList>
            <person name="Chiriac C."/>
            <person name="Salcher M."/>
            <person name="Ghai R."/>
            <person name="Kavagutti S V."/>
        </authorList>
    </citation>
    <scope>NUCLEOTIDE SEQUENCE</scope>
</reference>
<dbReference type="InterPro" id="IPR059216">
    <property type="entry name" value="LeuA_carph_isopro_dom"/>
</dbReference>
<evidence type="ECO:0000313" key="1">
    <source>
        <dbReference type="EMBL" id="CAB4199742.1"/>
    </source>
</evidence>
<organism evidence="1">
    <name type="scientific">uncultured Caudovirales phage</name>
    <dbReference type="NCBI Taxonomy" id="2100421"/>
    <lineage>
        <taxon>Viruses</taxon>
        <taxon>Duplodnaviria</taxon>
        <taxon>Heunggongvirae</taxon>
        <taxon>Uroviricota</taxon>
        <taxon>Caudoviricetes</taxon>
        <taxon>Peduoviridae</taxon>
        <taxon>Maltschvirus</taxon>
        <taxon>Maltschvirus maltsch</taxon>
    </lineage>
</organism>
<gene>
    <name evidence="1" type="ORF">UFOVP1356_6</name>
</gene>